<feature type="transmembrane region" description="Helical" evidence="1">
    <location>
        <begin position="30"/>
        <end position="50"/>
    </location>
</feature>
<sequence length="59" mass="7080">MILIALFFVLTTLKSTGLIAWSWWWVCAPLWMIPLLIICLYIALFLIAWWKVKQENRKI</sequence>
<name>A0A926XTL1_9BACT</name>
<evidence type="ECO:0000313" key="2">
    <source>
        <dbReference type="EMBL" id="MBD2700114.1"/>
    </source>
</evidence>
<accession>A0A926XTL1</accession>
<gene>
    <name evidence="2" type="ORF">IC229_05675</name>
</gene>
<dbReference type="Proteomes" id="UP000598820">
    <property type="component" value="Unassembled WGS sequence"/>
</dbReference>
<evidence type="ECO:0008006" key="4">
    <source>
        <dbReference type="Google" id="ProtNLM"/>
    </source>
</evidence>
<reference evidence="2" key="1">
    <citation type="submission" date="2020-09" db="EMBL/GenBank/DDBJ databases">
        <authorList>
            <person name="Kim M.K."/>
        </authorList>
    </citation>
    <scope>NUCLEOTIDE SEQUENCE</scope>
    <source>
        <strain evidence="2">BT702</strain>
    </source>
</reference>
<dbReference type="EMBL" id="JACWZY010000003">
    <property type="protein sequence ID" value="MBD2700114.1"/>
    <property type="molecule type" value="Genomic_DNA"/>
</dbReference>
<comment type="caution">
    <text evidence="2">The sequence shown here is derived from an EMBL/GenBank/DDBJ whole genome shotgun (WGS) entry which is preliminary data.</text>
</comment>
<keyword evidence="1" id="KW-1133">Transmembrane helix</keyword>
<keyword evidence="1" id="KW-0472">Membrane</keyword>
<proteinExistence type="predicted"/>
<dbReference type="AlphaFoldDB" id="A0A926XTL1"/>
<organism evidence="2 3">
    <name type="scientific">Spirosoma profusum</name>
    <dbReference type="NCBI Taxonomy" id="2771354"/>
    <lineage>
        <taxon>Bacteria</taxon>
        <taxon>Pseudomonadati</taxon>
        <taxon>Bacteroidota</taxon>
        <taxon>Cytophagia</taxon>
        <taxon>Cytophagales</taxon>
        <taxon>Cytophagaceae</taxon>
        <taxon>Spirosoma</taxon>
    </lineage>
</organism>
<protein>
    <recommendedName>
        <fullName evidence="4">Transmembrane Fragile-X-F protein</fullName>
    </recommendedName>
</protein>
<keyword evidence="1" id="KW-0812">Transmembrane</keyword>
<evidence type="ECO:0000256" key="1">
    <source>
        <dbReference type="SAM" id="Phobius"/>
    </source>
</evidence>
<keyword evidence="3" id="KW-1185">Reference proteome</keyword>
<evidence type="ECO:0000313" key="3">
    <source>
        <dbReference type="Proteomes" id="UP000598820"/>
    </source>
</evidence>